<dbReference type="Proteomes" id="UP000463051">
    <property type="component" value="Unassembled WGS sequence"/>
</dbReference>
<evidence type="ECO:0000313" key="1">
    <source>
        <dbReference type="EMBL" id="MRN51620.1"/>
    </source>
</evidence>
<dbReference type="AlphaFoldDB" id="A0A7X2H147"/>
<accession>A0A7X2H147</accession>
<protein>
    <submittedName>
        <fullName evidence="1">Uncharacterized protein</fullName>
    </submittedName>
</protein>
<sequence>MTYSQRSTSASAASDISYLEYQIKATQEEIDQTKSVAEGYESMLNALQTSPGYDPEVHSEEEGHLLELLAGKQAWIDAANKRITELETELDKLDE</sequence>
<proteinExistence type="predicted"/>
<organism evidence="1 2">
    <name type="scientific">Paenibacillus monticola</name>
    <dbReference type="NCBI Taxonomy" id="2666075"/>
    <lineage>
        <taxon>Bacteria</taxon>
        <taxon>Bacillati</taxon>
        <taxon>Bacillota</taxon>
        <taxon>Bacilli</taxon>
        <taxon>Bacillales</taxon>
        <taxon>Paenibacillaceae</taxon>
        <taxon>Paenibacillus</taxon>
    </lineage>
</organism>
<evidence type="ECO:0000313" key="2">
    <source>
        <dbReference type="Proteomes" id="UP000463051"/>
    </source>
</evidence>
<name>A0A7X2H147_9BACL</name>
<reference evidence="1 2" key="1">
    <citation type="submission" date="2019-11" db="EMBL/GenBank/DDBJ databases">
        <title>Paenibacillus monticola sp. nov., a novel PGPR strain isolated from mountain sample in China.</title>
        <authorList>
            <person name="Zhao Q."/>
            <person name="Li H.-P."/>
            <person name="Zhang J.-L."/>
        </authorList>
    </citation>
    <scope>NUCLEOTIDE SEQUENCE [LARGE SCALE GENOMIC DNA]</scope>
    <source>
        <strain evidence="1 2">LC-T2</strain>
    </source>
</reference>
<dbReference type="RefSeq" id="WP_154116331.1">
    <property type="nucleotide sequence ID" value="NZ_WJXB01000001.1"/>
</dbReference>
<keyword evidence="2" id="KW-1185">Reference proteome</keyword>
<gene>
    <name evidence="1" type="ORF">GJB61_01170</name>
</gene>
<dbReference type="EMBL" id="WJXB01000001">
    <property type="protein sequence ID" value="MRN51620.1"/>
    <property type="molecule type" value="Genomic_DNA"/>
</dbReference>
<comment type="caution">
    <text evidence="1">The sequence shown here is derived from an EMBL/GenBank/DDBJ whole genome shotgun (WGS) entry which is preliminary data.</text>
</comment>